<accession>A0A6A4HDK9</accession>
<protein>
    <submittedName>
        <fullName evidence="1">Uncharacterized protein</fullName>
    </submittedName>
</protein>
<organism evidence="1 2">
    <name type="scientific">Gymnopus androsaceus JB14</name>
    <dbReference type="NCBI Taxonomy" id="1447944"/>
    <lineage>
        <taxon>Eukaryota</taxon>
        <taxon>Fungi</taxon>
        <taxon>Dikarya</taxon>
        <taxon>Basidiomycota</taxon>
        <taxon>Agaricomycotina</taxon>
        <taxon>Agaricomycetes</taxon>
        <taxon>Agaricomycetidae</taxon>
        <taxon>Agaricales</taxon>
        <taxon>Marasmiineae</taxon>
        <taxon>Omphalotaceae</taxon>
        <taxon>Gymnopus</taxon>
    </lineage>
</organism>
<gene>
    <name evidence="1" type="ORF">BT96DRAFT_997250</name>
</gene>
<evidence type="ECO:0000313" key="2">
    <source>
        <dbReference type="Proteomes" id="UP000799118"/>
    </source>
</evidence>
<proteinExistence type="predicted"/>
<evidence type="ECO:0000313" key="1">
    <source>
        <dbReference type="EMBL" id="KAE9395870.1"/>
    </source>
</evidence>
<name>A0A6A4HDK9_9AGAR</name>
<keyword evidence="2" id="KW-1185">Reference proteome</keyword>
<dbReference type="Proteomes" id="UP000799118">
    <property type="component" value="Unassembled WGS sequence"/>
</dbReference>
<dbReference type="EMBL" id="ML769523">
    <property type="protein sequence ID" value="KAE9395870.1"/>
    <property type="molecule type" value="Genomic_DNA"/>
</dbReference>
<dbReference type="AlphaFoldDB" id="A0A6A4HDK9"/>
<sequence>MVRIRVRIALFSVTSIVAGVAVGGDIPITTPISIPINAMFPSSGCSALLLLLVLVRAQSIVVVVVRNSKWVVQQFLAFVGGKDISKTRGKVLDKAIEDGHPRDGVAKATKGDKAAVRSGAVWQPQ</sequence>
<reference evidence="1" key="1">
    <citation type="journal article" date="2019" name="Environ. Microbiol.">
        <title>Fungal ecological strategies reflected in gene transcription - a case study of two litter decomposers.</title>
        <authorList>
            <person name="Barbi F."/>
            <person name="Kohler A."/>
            <person name="Barry K."/>
            <person name="Baskaran P."/>
            <person name="Daum C."/>
            <person name="Fauchery L."/>
            <person name="Ihrmark K."/>
            <person name="Kuo A."/>
            <person name="LaButti K."/>
            <person name="Lipzen A."/>
            <person name="Morin E."/>
            <person name="Grigoriev I.V."/>
            <person name="Henrissat B."/>
            <person name="Lindahl B."/>
            <person name="Martin F."/>
        </authorList>
    </citation>
    <scope>NUCLEOTIDE SEQUENCE</scope>
    <source>
        <strain evidence="1">JB14</strain>
    </source>
</reference>